<dbReference type="GO" id="GO:0046872">
    <property type="term" value="F:metal ion binding"/>
    <property type="evidence" value="ECO:0007669"/>
    <property type="project" value="UniProtKB-KW"/>
</dbReference>
<feature type="binding site" evidence="10">
    <location>
        <position position="281"/>
    </location>
    <ligand>
        <name>[4Fe-4S] cluster</name>
        <dbReference type="ChEBI" id="CHEBI:49883"/>
    </ligand>
</feature>
<name>A0A084GCZ6_PSEDA</name>
<reference evidence="13 14" key="1">
    <citation type="journal article" date="2014" name="Genome Announc.">
        <title>Draft genome sequence of the pathogenic fungus Scedosporium apiospermum.</title>
        <authorList>
            <person name="Vandeputte P."/>
            <person name="Ghamrawi S."/>
            <person name="Rechenmann M."/>
            <person name="Iltis A."/>
            <person name="Giraud S."/>
            <person name="Fleury M."/>
            <person name="Thornton C."/>
            <person name="Delhaes L."/>
            <person name="Meyer W."/>
            <person name="Papon N."/>
            <person name="Bouchara J.P."/>
        </authorList>
    </citation>
    <scope>NUCLEOTIDE SEQUENCE [LARGE SCALE GENOMIC DNA]</scope>
    <source>
        <strain evidence="13 14">IHEM 14462</strain>
    </source>
</reference>
<comment type="caution">
    <text evidence="13">The sequence shown here is derived from an EMBL/GenBank/DDBJ whole genome shotgun (WGS) entry which is preliminary data.</text>
</comment>
<feature type="binding site" evidence="10">
    <location>
        <position position="295"/>
    </location>
    <ligand>
        <name>[4Fe-4S] cluster</name>
        <dbReference type="ChEBI" id="CHEBI:49883"/>
    </ligand>
</feature>
<dbReference type="OMA" id="DFVMPVT"/>
<evidence type="ECO:0000256" key="1">
    <source>
        <dbReference type="ARBA" id="ARBA00001966"/>
    </source>
</evidence>
<evidence type="ECO:0000256" key="2">
    <source>
        <dbReference type="ARBA" id="ARBA00008169"/>
    </source>
</evidence>
<dbReference type="InterPro" id="IPR046408">
    <property type="entry name" value="CIAPIN1"/>
</dbReference>
<dbReference type="Pfam" id="PF16803">
    <property type="entry name" value="DRE2_N"/>
    <property type="match status" value="1"/>
</dbReference>
<protein>
    <submittedName>
        <fullName evidence="13">Fe-S cluster assembly protein dre2</fullName>
    </submittedName>
</protein>
<keyword evidence="5 10" id="KW-0001">2Fe-2S</keyword>
<evidence type="ECO:0000259" key="12">
    <source>
        <dbReference type="Pfam" id="PF16803"/>
    </source>
</evidence>
<dbReference type="HOGENOM" id="CLU_067152_1_0_1"/>
<keyword evidence="7 10" id="KW-0408">Iron</keyword>
<dbReference type="GO" id="GO:0016226">
    <property type="term" value="P:iron-sulfur cluster assembly"/>
    <property type="evidence" value="ECO:0007669"/>
    <property type="project" value="UniProtKB-UniRule"/>
</dbReference>
<comment type="domain">
    <text evidence="10">The twin Cx2C motifs are involved in the recognition by the mitochondrial MIA40-ERV1 disulfide relay system. The formation of 2 disulfide bonds in the Cx2C motifs through dithiol/disulfide exchange reactions effectively traps the protein in the mitochondrial intermembrane space.</text>
</comment>
<dbReference type="Proteomes" id="UP000028545">
    <property type="component" value="Unassembled WGS sequence"/>
</dbReference>
<keyword evidence="4 10" id="KW-0963">Cytoplasm</keyword>
<evidence type="ECO:0000256" key="5">
    <source>
        <dbReference type="ARBA" id="ARBA00022714"/>
    </source>
</evidence>
<dbReference type="GeneID" id="27721741"/>
<dbReference type="GO" id="GO:0009055">
    <property type="term" value="F:electron transfer activity"/>
    <property type="evidence" value="ECO:0007669"/>
    <property type="project" value="UniProtKB-UniRule"/>
</dbReference>
<evidence type="ECO:0000256" key="10">
    <source>
        <dbReference type="HAMAP-Rule" id="MF_03115"/>
    </source>
</evidence>
<dbReference type="OrthoDB" id="311633at2759"/>
<comment type="domain">
    <text evidence="10">The N-terminal domain has structural similarity with S-adenosyl-L-methionine-dependent methyltransferases, but does not bind S-adenosyl-L-methionine. It is required for correct assembly of the 2 Fe-S clusters.</text>
</comment>
<keyword evidence="14" id="KW-1185">Reference proteome</keyword>
<evidence type="ECO:0000256" key="7">
    <source>
        <dbReference type="ARBA" id="ARBA00023004"/>
    </source>
</evidence>
<evidence type="ECO:0000256" key="6">
    <source>
        <dbReference type="ARBA" id="ARBA00022723"/>
    </source>
</evidence>
<keyword evidence="6 10" id="KW-0479">Metal-binding</keyword>
<evidence type="ECO:0000256" key="8">
    <source>
        <dbReference type="ARBA" id="ARBA00023014"/>
    </source>
</evidence>
<dbReference type="KEGG" id="sapo:SAPIO_CDS2669"/>
<comment type="subcellular location">
    <subcellularLocation>
        <location evidence="10">Cytoplasm</location>
    </subcellularLocation>
    <subcellularLocation>
        <location evidence="10">Mitochondrion intermembrane space</location>
    </subcellularLocation>
</comment>
<feature type="binding site" evidence="10">
    <location>
        <position position="234"/>
    </location>
    <ligand>
        <name>[2Fe-2S] cluster</name>
        <dbReference type="ChEBI" id="CHEBI:190135"/>
    </ligand>
</feature>
<feature type="binding site" evidence="10">
    <location>
        <position position="232"/>
    </location>
    <ligand>
        <name>[2Fe-2S] cluster</name>
        <dbReference type="ChEBI" id="CHEBI:190135"/>
    </ligand>
</feature>
<dbReference type="Pfam" id="PF05093">
    <property type="entry name" value="CIAPIN1"/>
    <property type="match status" value="1"/>
</dbReference>
<feature type="short sequence motif" description="Cx2C motif 2" evidence="10">
    <location>
        <begin position="292"/>
        <end position="295"/>
    </location>
</feature>
<evidence type="ECO:0000256" key="9">
    <source>
        <dbReference type="ARBA" id="ARBA00023128"/>
    </source>
</evidence>
<dbReference type="InterPro" id="IPR007785">
    <property type="entry name" value="Anamorsin"/>
</dbReference>
<feature type="domain" description="Anamorsin C-terminal" evidence="11">
    <location>
        <begin position="214"/>
        <end position="311"/>
    </location>
</feature>
<dbReference type="AlphaFoldDB" id="A0A084GCZ6"/>
<evidence type="ECO:0000259" key="11">
    <source>
        <dbReference type="Pfam" id="PF05093"/>
    </source>
</evidence>
<feature type="domain" description="Fe-S cluster assembly protein Dre2 N-terminal" evidence="12">
    <location>
        <begin position="34"/>
        <end position="158"/>
    </location>
</feature>
<feature type="short sequence motif" description="Cx2C motif 1" evidence="10">
    <location>
        <begin position="281"/>
        <end position="284"/>
    </location>
</feature>
<feature type="region of interest" description="Fe-S binding site A" evidence="10">
    <location>
        <begin position="218"/>
        <end position="234"/>
    </location>
</feature>
<dbReference type="InterPro" id="IPR031838">
    <property type="entry name" value="Dre2_N"/>
</dbReference>
<feature type="binding site" evidence="10">
    <location>
        <position position="218"/>
    </location>
    <ligand>
        <name>[2Fe-2S] cluster</name>
        <dbReference type="ChEBI" id="CHEBI:190135"/>
    </ligand>
</feature>
<dbReference type="Gene3D" id="3.40.50.11000">
    <property type="entry name" value="Fe-S cluster assembly protein Dre2, N-terminal domain"/>
    <property type="match status" value="1"/>
</dbReference>
<sequence length="318" mass="34088">MAPGLIIDNTPDLDFTPFPTKSLPPKLGPTTTQQRTLLLAAPSLASNEASLRAAIAGHDRSTSDLHMLDRLSAGLVNLPASTYDLVLVLSDDASLLDRGVLTRVHDALKAGGKVRARDGVEIGGEAEKEFVLAGLVRSSGENGFEKPDYGSEAVVPLRLRRKKKPVVVEKVEEVKKVPSGVGFVNLDDLDGDDDDLIDEDTLLTDQDLKRPLNIPAECLPKVGKRRRACKDCSCGLAERLAAEEADRQAAADAKLREQVVKLGVNDLAEVDFTVQGKVGSCGNCSLGDAFRCDGCPYIGLPPFKPGEEVRILNDVVQL</sequence>
<comment type="similarity">
    <text evidence="2 10">Belongs to the anamorsin family.</text>
</comment>
<organism evidence="13 14">
    <name type="scientific">Pseudallescheria apiosperma</name>
    <name type="common">Scedosporium apiospermum</name>
    <dbReference type="NCBI Taxonomy" id="563466"/>
    <lineage>
        <taxon>Eukaryota</taxon>
        <taxon>Fungi</taxon>
        <taxon>Dikarya</taxon>
        <taxon>Ascomycota</taxon>
        <taxon>Pezizomycotina</taxon>
        <taxon>Sordariomycetes</taxon>
        <taxon>Hypocreomycetidae</taxon>
        <taxon>Microascales</taxon>
        <taxon>Microascaceae</taxon>
        <taxon>Scedosporium</taxon>
    </lineage>
</organism>
<evidence type="ECO:0000256" key="3">
    <source>
        <dbReference type="ARBA" id="ARBA00022485"/>
    </source>
</evidence>
<feature type="binding site" evidence="10">
    <location>
        <position position="284"/>
    </location>
    <ligand>
        <name>[4Fe-4S] cluster</name>
        <dbReference type="ChEBI" id="CHEBI:49883"/>
    </ligand>
</feature>
<dbReference type="PANTHER" id="PTHR13273">
    <property type="entry name" value="ANAMORSIN"/>
    <property type="match status" value="1"/>
</dbReference>
<comment type="caution">
    <text evidence="10">Lacks conserved residue(s) required for the propagation of feature annotation.</text>
</comment>
<feature type="binding site" evidence="10">
    <location>
        <position position="229"/>
    </location>
    <ligand>
        <name>[2Fe-2S] cluster</name>
        <dbReference type="ChEBI" id="CHEBI:190135"/>
    </ligand>
</feature>
<evidence type="ECO:0000256" key="4">
    <source>
        <dbReference type="ARBA" id="ARBA00022490"/>
    </source>
</evidence>
<dbReference type="EMBL" id="JOWA01000086">
    <property type="protein sequence ID" value="KEZ45208.1"/>
    <property type="molecule type" value="Genomic_DNA"/>
</dbReference>
<dbReference type="GO" id="GO:0051539">
    <property type="term" value="F:4 iron, 4 sulfur cluster binding"/>
    <property type="evidence" value="ECO:0007669"/>
    <property type="project" value="UniProtKB-KW"/>
</dbReference>
<gene>
    <name evidence="13" type="ORF">SAPIO_CDS2669</name>
</gene>
<keyword evidence="3 10" id="KW-0004">4Fe-4S</keyword>
<comment type="cofactor">
    <cofactor evidence="10">
        <name>[2Fe-2S] cluster</name>
        <dbReference type="ChEBI" id="CHEBI:190135"/>
    </cofactor>
</comment>
<feature type="binding site" evidence="10">
    <location>
        <position position="292"/>
    </location>
    <ligand>
        <name>[4Fe-4S] cluster</name>
        <dbReference type="ChEBI" id="CHEBI:49883"/>
    </ligand>
</feature>
<dbReference type="PANTHER" id="PTHR13273:SF14">
    <property type="entry name" value="ANAMORSIN"/>
    <property type="match status" value="1"/>
</dbReference>
<feature type="region of interest" description="Fe-S binding site B" evidence="10">
    <location>
        <begin position="281"/>
        <end position="295"/>
    </location>
</feature>
<keyword evidence="8 10" id="KW-0411">Iron-sulfur</keyword>
<accession>A0A084GCZ6</accession>
<dbReference type="GO" id="GO:0051537">
    <property type="term" value="F:2 iron, 2 sulfur cluster binding"/>
    <property type="evidence" value="ECO:0007669"/>
    <property type="project" value="UniProtKB-UniRule"/>
</dbReference>
<dbReference type="GO" id="GO:0005758">
    <property type="term" value="C:mitochondrial intermembrane space"/>
    <property type="evidence" value="ECO:0007669"/>
    <property type="project" value="UniProtKB-SubCell"/>
</dbReference>
<comment type="cofactor">
    <cofactor evidence="1 10">
        <name>[4Fe-4S] cluster</name>
        <dbReference type="ChEBI" id="CHEBI:49883"/>
    </cofactor>
</comment>
<dbReference type="RefSeq" id="XP_016645007.1">
    <property type="nucleotide sequence ID" value="XM_016785631.1"/>
</dbReference>
<keyword evidence="9 10" id="KW-0496">Mitochondrion</keyword>
<dbReference type="HAMAP" id="MF_03115">
    <property type="entry name" value="Anamorsin"/>
    <property type="match status" value="1"/>
</dbReference>
<dbReference type="VEuPathDB" id="FungiDB:SAPIO_CDS2669"/>
<evidence type="ECO:0000313" key="14">
    <source>
        <dbReference type="Proteomes" id="UP000028545"/>
    </source>
</evidence>
<evidence type="ECO:0000313" key="13">
    <source>
        <dbReference type="EMBL" id="KEZ45208.1"/>
    </source>
</evidence>
<proteinExistence type="inferred from homology"/>
<comment type="domain">
    <text evidence="10">The C-terminal domain binds 2 Fe-S clusters but is otherwise mostly in an intrinsically disordered conformation.</text>
</comment>